<gene>
    <name evidence="2" type="ORF">AG1IA_06754</name>
</gene>
<protein>
    <submittedName>
        <fullName evidence="2">Uncharacterized protein</fullName>
    </submittedName>
</protein>
<reference evidence="2 3" key="1">
    <citation type="journal article" date="2013" name="Nat. Commun.">
        <title>The evolution and pathogenic mechanisms of the rice sheath blight pathogen.</title>
        <authorList>
            <person name="Zheng A."/>
            <person name="Lin R."/>
            <person name="Xu L."/>
            <person name="Qin P."/>
            <person name="Tang C."/>
            <person name="Ai P."/>
            <person name="Zhang D."/>
            <person name="Liu Y."/>
            <person name="Sun Z."/>
            <person name="Feng H."/>
            <person name="Wang Y."/>
            <person name="Chen Y."/>
            <person name="Liang X."/>
            <person name="Fu R."/>
            <person name="Li Q."/>
            <person name="Zhang J."/>
            <person name="Yu X."/>
            <person name="Xie Z."/>
            <person name="Ding L."/>
            <person name="Guan P."/>
            <person name="Tang J."/>
            <person name="Liang Y."/>
            <person name="Wang S."/>
            <person name="Deng Q."/>
            <person name="Li S."/>
            <person name="Zhu J."/>
            <person name="Wang L."/>
            <person name="Liu H."/>
            <person name="Li P."/>
        </authorList>
    </citation>
    <scope>NUCLEOTIDE SEQUENCE [LARGE SCALE GENOMIC DNA]</scope>
    <source>
        <strain evidence="3">AG-1 IA</strain>
    </source>
</reference>
<proteinExistence type="predicted"/>
<feature type="region of interest" description="Disordered" evidence="1">
    <location>
        <begin position="104"/>
        <end position="138"/>
    </location>
</feature>
<keyword evidence="3" id="KW-1185">Reference proteome</keyword>
<dbReference type="EMBL" id="AFRT01001874">
    <property type="protein sequence ID" value="ELU39222.1"/>
    <property type="molecule type" value="Genomic_DNA"/>
</dbReference>
<evidence type="ECO:0000313" key="2">
    <source>
        <dbReference type="EMBL" id="ELU39222.1"/>
    </source>
</evidence>
<sequence length="256" mass="27293">MSVLSVRCANEQRVTRRENGADGYEGARPEQGDYAKKCVLAQESVNNPSVNQTQDSLYSRASVDLHFLHLVRIQLFLDPLRKGRRQTVAGSRLAPPVIGARGKSVVHGQIGRKRESSSARGGGAPLGHGRGVADRGQDGCRRVQGRVGVGERTLVGRDLVLGERERRGGKFSKIGAKGGLDRLVRGARAVQAVDVVGVGRGDAGQGARLGARVGFRVGALAERGGVFLVEILLLVEIRGICKVVSIAQVRKRGTHS</sequence>
<evidence type="ECO:0000256" key="1">
    <source>
        <dbReference type="SAM" id="MobiDB-lite"/>
    </source>
</evidence>
<dbReference type="Proteomes" id="UP000011668">
    <property type="component" value="Unassembled WGS sequence"/>
</dbReference>
<evidence type="ECO:0000313" key="3">
    <source>
        <dbReference type="Proteomes" id="UP000011668"/>
    </source>
</evidence>
<name>L8WR05_THACA</name>
<dbReference type="AlphaFoldDB" id="L8WR05"/>
<organism evidence="2 3">
    <name type="scientific">Thanatephorus cucumeris (strain AG1-IA)</name>
    <name type="common">Rice sheath blight fungus</name>
    <name type="synonym">Rhizoctonia solani</name>
    <dbReference type="NCBI Taxonomy" id="983506"/>
    <lineage>
        <taxon>Eukaryota</taxon>
        <taxon>Fungi</taxon>
        <taxon>Dikarya</taxon>
        <taxon>Basidiomycota</taxon>
        <taxon>Agaricomycotina</taxon>
        <taxon>Agaricomycetes</taxon>
        <taxon>Cantharellales</taxon>
        <taxon>Ceratobasidiaceae</taxon>
        <taxon>Rhizoctonia</taxon>
        <taxon>Rhizoctonia solani AG-1</taxon>
    </lineage>
</organism>
<feature type="compositionally biased region" description="Gly residues" evidence="1">
    <location>
        <begin position="120"/>
        <end position="130"/>
    </location>
</feature>
<accession>L8WR05</accession>
<comment type="caution">
    <text evidence="2">The sequence shown here is derived from an EMBL/GenBank/DDBJ whole genome shotgun (WGS) entry which is preliminary data.</text>
</comment>
<dbReference type="HOGENOM" id="CLU_1086570_0_0_1"/>